<evidence type="ECO:0000259" key="1">
    <source>
        <dbReference type="Pfam" id="PF01037"/>
    </source>
</evidence>
<sequence length="78" mass="8689">MIPFFVQIKCQLGKSYEVANALADAEIASEIYSTAGDFDLLVKFYVPEGSDIGHFVNEKVQKLPGIQDTRTIITFKAF</sequence>
<feature type="domain" description="Transcription regulator AsnC/Lrp ligand binding" evidence="1">
    <location>
        <begin position="6"/>
        <end position="76"/>
    </location>
</feature>
<dbReference type="SUPFAM" id="SSF54909">
    <property type="entry name" value="Dimeric alpha+beta barrel"/>
    <property type="match status" value="1"/>
</dbReference>
<gene>
    <name evidence="2" type="ORF">GCM10007301_22330</name>
</gene>
<dbReference type="Pfam" id="PF01037">
    <property type="entry name" value="AsnC_trans_reg"/>
    <property type="match status" value="1"/>
</dbReference>
<reference evidence="2" key="1">
    <citation type="journal article" date="2014" name="Int. J. Syst. Evol. Microbiol.">
        <title>Complete genome sequence of Corynebacterium casei LMG S-19264T (=DSM 44701T), isolated from a smear-ripened cheese.</title>
        <authorList>
            <consortium name="US DOE Joint Genome Institute (JGI-PGF)"/>
            <person name="Walter F."/>
            <person name="Albersmeier A."/>
            <person name="Kalinowski J."/>
            <person name="Ruckert C."/>
        </authorList>
    </citation>
    <scope>NUCLEOTIDE SEQUENCE</scope>
    <source>
        <strain evidence="2">CCM 7897</strain>
    </source>
</reference>
<accession>A0A917BWW9</accession>
<evidence type="ECO:0000313" key="3">
    <source>
        <dbReference type="Proteomes" id="UP000606044"/>
    </source>
</evidence>
<protein>
    <submittedName>
        <fullName evidence="2">Transcriptional regulator</fullName>
    </submittedName>
</protein>
<dbReference type="RefSeq" id="WP_188578415.1">
    <property type="nucleotide sequence ID" value="NZ_BMCT01000002.1"/>
</dbReference>
<proteinExistence type="predicted"/>
<keyword evidence="3" id="KW-1185">Reference proteome</keyword>
<dbReference type="AlphaFoldDB" id="A0A917BWW9"/>
<reference evidence="2" key="2">
    <citation type="submission" date="2020-09" db="EMBL/GenBank/DDBJ databases">
        <authorList>
            <person name="Sun Q."/>
            <person name="Sedlacek I."/>
        </authorList>
    </citation>
    <scope>NUCLEOTIDE SEQUENCE</scope>
    <source>
        <strain evidence="2">CCM 7897</strain>
    </source>
</reference>
<evidence type="ECO:0000313" key="2">
    <source>
        <dbReference type="EMBL" id="GGF62115.1"/>
    </source>
</evidence>
<comment type="caution">
    <text evidence="2">The sequence shown here is derived from an EMBL/GenBank/DDBJ whole genome shotgun (WGS) entry which is preliminary data.</text>
</comment>
<dbReference type="Gene3D" id="3.30.70.920">
    <property type="match status" value="1"/>
</dbReference>
<dbReference type="InterPro" id="IPR011008">
    <property type="entry name" value="Dimeric_a/b-barrel"/>
</dbReference>
<dbReference type="EMBL" id="BMCT01000002">
    <property type="protein sequence ID" value="GGF62115.1"/>
    <property type="molecule type" value="Genomic_DNA"/>
</dbReference>
<organism evidence="2 3">
    <name type="scientific">Azorhizobium oxalatiphilum</name>
    <dbReference type="NCBI Taxonomy" id="980631"/>
    <lineage>
        <taxon>Bacteria</taxon>
        <taxon>Pseudomonadati</taxon>
        <taxon>Pseudomonadota</taxon>
        <taxon>Alphaproteobacteria</taxon>
        <taxon>Hyphomicrobiales</taxon>
        <taxon>Xanthobacteraceae</taxon>
        <taxon>Azorhizobium</taxon>
    </lineage>
</organism>
<dbReference type="Proteomes" id="UP000606044">
    <property type="component" value="Unassembled WGS sequence"/>
</dbReference>
<dbReference type="InterPro" id="IPR019887">
    <property type="entry name" value="Tscrpt_reg_AsnC/Lrp_C"/>
</dbReference>
<name>A0A917BWW9_9HYPH</name>